<dbReference type="GeneTree" id="ENSGT00940000177788"/>
<evidence type="ECO:0000256" key="8">
    <source>
        <dbReference type="ARBA" id="ARBA00023170"/>
    </source>
</evidence>
<proteinExistence type="predicted"/>
<dbReference type="SMART" id="SM00409">
    <property type="entry name" value="IG"/>
    <property type="match status" value="1"/>
</dbReference>
<sequence>MALMFILQLVYLCGYVSGVLSLVTVHQPPVLTAALGGDTIMPCELQLSHDEKMVSTPVLYWHYLQQESNKRLWQPSEPYKGRVQLLDDNKKSWNKSIVLKEVQWADSGRYECKLTVTTQREGSFRKKGNLTSLAVHGKYKIFLCFLLFVSDVNRENTA</sequence>
<comment type="subcellular location">
    <subcellularLocation>
        <location evidence="1">Cell membrane</location>
        <topology evidence="1">Single-pass type I membrane protein</topology>
    </subcellularLocation>
</comment>
<evidence type="ECO:0000256" key="4">
    <source>
        <dbReference type="ARBA" id="ARBA00022729"/>
    </source>
</evidence>
<feature type="signal peptide" evidence="11">
    <location>
        <begin position="1"/>
        <end position="21"/>
    </location>
</feature>
<keyword evidence="10" id="KW-0393">Immunoglobulin domain</keyword>
<dbReference type="GO" id="GO:0071222">
    <property type="term" value="P:cellular response to lipopolysaccharide"/>
    <property type="evidence" value="ECO:0007669"/>
    <property type="project" value="TreeGrafter"/>
</dbReference>
<evidence type="ECO:0000313" key="14">
    <source>
        <dbReference type="Proteomes" id="UP001501940"/>
    </source>
</evidence>
<dbReference type="Pfam" id="PF07686">
    <property type="entry name" value="V-set"/>
    <property type="match status" value="1"/>
</dbReference>
<evidence type="ECO:0000256" key="1">
    <source>
        <dbReference type="ARBA" id="ARBA00004251"/>
    </source>
</evidence>
<dbReference type="InterPro" id="IPR051713">
    <property type="entry name" value="T-cell_Activation_Regulation"/>
</dbReference>
<evidence type="ECO:0000259" key="12">
    <source>
        <dbReference type="PROSITE" id="PS50835"/>
    </source>
</evidence>
<reference evidence="13" key="3">
    <citation type="submission" date="2025-09" db="UniProtKB">
        <authorList>
            <consortium name="Ensembl"/>
        </authorList>
    </citation>
    <scope>IDENTIFICATION</scope>
</reference>
<evidence type="ECO:0000256" key="3">
    <source>
        <dbReference type="ARBA" id="ARBA00022692"/>
    </source>
</evidence>
<dbReference type="InterPro" id="IPR013106">
    <property type="entry name" value="Ig_V-set"/>
</dbReference>
<evidence type="ECO:0000256" key="11">
    <source>
        <dbReference type="SAM" id="SignalP"/>
    </source>
</evidence>
<dbReference type="SUPFAM" id="SSF48726">
    <property type="entry name" value="Immunoglobulin"/>
    <property type="match status" value="1"/>
</dbReference>
<feature type="chain" id="PRO_5043400524" description="Ig-like domain-containing protein" evidence="11">
    <location>
        <begin position="22"/>
        <end position="158"/>
    </location>
</feature>
<keyword evidence="4 11" id="KW-0732">Signal</keyword>
<reference evidence="13" key="2">
    <citation type="submission" date="2025-08" db="UniProtKB">
        <authorList>
            <consortium name="Ensembl"/>
        </authorList>
    </citation>
    <scope>IDENTIFICATION</scope>
</reference>
<dbReference type="GO" id="GO:0042102">
    <property type="term" value="P:positive regulation of T cell proliferation"/>
    <property type="evidence" value="ECO:0007669"/>
    <property type="project" value="TreeGrafter"/>
</dbReference>
<dbReference type="GO" id="GO:0042130">
    <property type="term" value="P:negative regulation of T cell proliferation"/>
    <property type="evidence" value="ECO:0007669"/>
    <property type="project" value="TreeGrafter"/>
</dbReference>
<dbReference type="Proteomes" id="UP001501940">
    <property type="component" value="Chromosome 9"/>
</dbReference>
<evidence type="ECO:0000256" key="10">
    <source>
        <dbReference type="ARBA" id="ARBA00023319"/>
    </source>
</evidence>
<keyword evidence="5" id="KW-1133">Transmembrane helix</keyword>
<dbReference type="InterPro" id="IPR007110">
    <property type="entry name" value="Ig-like_dom"/>
</dbReference>
<dbReference type="Gene3D" id="2.60.40.10">
    <property type="entry name" value="Immunoglobulins"/>
    <property type="match status" value="1"/>
</dbReference>
<feature type="domain" description="Ig-like" evidence="12">
    <location>
        <begin position="36"/>
        <end position="123"/>
    </location>
</feature>
<evidence type="ECO:0000256" key="7">
    <source>
        <dbReference type="ARBA" id="ARBA00023157"/>
    </source>
</evidence>
<keyword evidence="7" id="KW-1015">Disulfide bond</keyword>
<dbReference type="GO" id="GO:0006955">
    <property type="term" value="P:immune response"/>
    <property type="evidence" value="ECO:0007669"/>
    <property type="project" value="TreeGrafter"/>
</dbReference>
<keyword evidence="3" id="KW-0812">Transmembrane</keyword>
<evidence type="ECO:0000256" key="5">
    <source>
        <dbReference type="ARBA" id="ARBA00022989"/>
    </source>
</evidence>
<keyword evidence="6" id="KW-0472">Membrane</keyword>
<dbReference type="GO" id="GO:0009897">
    <property type="term" value="C:external side of plasma membrane"/>
    <property type="evidence" value="ECO:0007669"/>
    <property type="project" value="TreeGrafter"/>
</dbReference>
<dbReference type="InterPro" id="IPR036179">
    <property type="entry name" value="Ig-like_dom_sf"/>
</dbReference>
<dbReference type="AlphaFoldDB" id="A0AAQ5YMD9"/>
<dbReference type="GO" id="GO:0031295">
    <property type="term" value="P:T cell costimulation"/>
    <property type="evidence" value="ECO:0007669"/>
    <property type="project" value="TreeGrafter"/>
</dbReference>
<dbReference type="InterPro" id="IPR013783">
    <property type="entry name" value="Ig-like_fold"/>
</dbReference>
<dbReference type="GO" id="GO:0007166">
    <property type="term" value="P:cell surface receptor signaling pathway"/>
    <property type="evidence" value="ECO:0007669"/>
    <property type="project" value="TreeGrafter"/>
</dbReference>
<keyword evidence="9" id="KW-0325">Glycoprotein</keyword>
<dbReference type="PANTHER" id="PTHR25466">
    <property type="entry name" value="T-LYMPHOCYTE ACTIVATION ANTIGEN"/>
    <property type="match status" value="1"/>
</dbReference>
<evidence type="ECO:0000313" key="13">
    <source>
        <dbReference type="Ensembl" id="ENSAOCP00000052760.1"/>
    </source>
</evidence>
<dbReference type="PANTHER" id="PTHR25466:SF9">
    <property type="entry name" value="FIBRONECTIN TYPE-III DOMAIN-CONTAINING PROTEIN"/>
    <property type="match status" value="1"/>
</dbReference>
<evidence type="ECO:0000256" key="9">
    <source>
        <dbReference type="ARBA" id="ARBA00023180"/>
    </source>
</evidence>
<keyword evidence="8" id="KW-0675">Receptor</keyword>
<keyword evidence="2" id="KW-1003">Cell membrane</keyword>
<dbReference type="PROSITE" id="PS50835">
    <property type="entry name" value="IG_LIKE"/>
    <property type="match status" value="1"/>
</dbReference>
<organism evidence="13 14">
    <name type="scientific">Amphiprion ocellaris</name>
    <name type="common">Clown anemonefish</name>
    <dbReference type="NCBI Taxonomy" id="80972"/>
    <lineage>
        <taxon>Eukaryota</taxon>
        <taxon>Metazoa</taxon>
        <taxon>Chordata</taxon>
        <taxon>Craniata</taxon>
        <taxon>Vertebrata</taxon>
        <taxon>Euteleostomi</taxon>
        <taxon>Actinopterygii</taxon>
        <taxon>Neopterygii</taxon>
        <taxon>Teleostei</taxon>
        <taxon>Neoteleostei</taxon>
        <taxon>Acanthomorphata</taxon>
        <taxon>Ovalentaria</taxon>
        <taxon>Pomacentridae</taxon>
        <taxon>Amphiprion</taxon>
    </lineage>
</organism>
<evidence type="ECO:0000256" key="6">
    <source>
        <dbReference type="ARBA" id="ARBA00023136"/>
    </source>
</evidence>
<reference evidence="13 14" key="1">
    <citation type="submission" date="2022-01" db="EMBL/GenBank/DDBJ databases">
        <title>A chromosome-scale genome assembly of the false clownfish, Amphiprion ocellaris.</title>
        <authorList>
            <person name="Ryu T."/>
        </authorList>
    </citation>
    <scope>NUCLEOTIDE SEQUENCE [LARGE SCALE GENOMIC DNA]</scope>
</reference>
<protein>
    <recommendedName>
        <fullName evidence="12">Ig-like domain-containing protein</fullName>
    </recommendedName>
</protein>
<dbReference type="InterPro" id="IPR003599">
    <property type="entry name" value="Ig_sub"/>
</dbReference>
<accession>A0AAQ5YMD9</accession>
<evidence type="ECO:0000256" key="2">
    <source>
        <dbReference type="ARBA" id="ARBA00022475"/>
    </source>
</evidence>
<keyword evidence="14" id="KW-1185">Reference proteome</keyword>
<dbReference type="Ensembl" id="ENSAOCT00000084192.1">
    <property type="protein sequence ID" value="ENSAOCP00000052760.1"/>
    <property type="gene ID" value="ENSAOCG00000028129.1"/>
</dbReference>
<name>A0AAQ5YMD9_AMPOC</name>